<reference evidence="2 3" key="1">
    <citation type="submission" date="2022-12" db="EMBL/GenBank/DDBJ databases">
        <title>Chromosome-scale assembly of the Ensete ventricosum genome.</title>
        <authorList>
            <person name="Dussert Y."/>
            <person name="Stocks J."/>
            <person name="Wendawek A."/>
            <person name="Woldeyes F."/>
            <person name="Nichols R.A."/>
            <person name="Borrell J.S."/>
        </authorList>
    </citation>
    <scope>NUCLEOTIDE SEQUENCE [LARGE SCALE GENOMIC DNA]</scope>
    <source>
        <strain evidence="3">cv. Maze</strain>
        <tissue evidence="2">Seeds</tissue>
    </source>
</reference>
<name>A0AAV8RM16_ENSVE</name>
<evidence type="ECO:0000256" key="1">
    <source>
        <dbReference type="SAM" id="MobiDB-lite"/>
    </source>
</evidence>
<gene>
    <name evidence="2" type="ORF">OPV22_004561</name>
</gene>
<keyword evidence="3" id="KW-1185">Reference proteome</keyword>
<dbReference type="Proteomes" id="UP001222027">
    <property type="component" value="Unassembled WGS sequence"/>
</dbReference>
<feature type="compositionally biased region" description="Basic and acidic residues" evidence="1">
    <location>
        <begin position="1"/>
        <end position="19"/>
    </location>
</feature>
<protein>
    <submittedName>
        <fullName evidence="2">Uncharacterized protein</fullName>
    </submittedName>
</protein>
<evidence type="ECO:0000313" key="3">
    <source>
        <dbReference type="Proteomes" id="UP001222027"/>
    </source>
</evidence>
<feature type="region of interest" description="Disordered" evidence="1">
    <location>
        <begin position="1"/>
        <end position="39"/>
    </location>
</feature>
<sequence>MAILPSDREGGKEGGRSCESEGSAGDVPTSPLFSSPSGLEGRSLTLWLIINSPVKNFFIRERGGTTIPDNPHVLGGLVRSLHPSVGTGLSSPR</sequence>
<dbReference type="EMBL" id="JAQQAF010000002">
    <property type="protein sequence ID" value="KAJ8503675.1"/>
    <property type="molecule type" value="Genomic_DNA"/>
</dbReference>
<comment type="caution">
    <text evidence="2">The sequence shown here is derived from an EMBL/GenBank/DDBJ whole genome shotgun (WGS) entry which is preliminary data.</text>
</comment>
<evidence type="ECO:0000313" key="2">
    <source>
        <dbReference type="EMBL" id="KAJ8503675.1"/>
    </source>
</evidence>
<organism evidence="2 3">
    <name type="scientific">Ensete ventricosum</name>
    <name type="common">Abyssinian banana</name>
    <name type="synonym">Musa ensete</name>
    <dbReference type="NCBI Taxonomy" id="4639"/>
    <lineage>
        <taxon>Eukaryota</taxon>
        <taxon>Viridiplantae</taxon>
        <taxon>Streptophyta</taxon>
        <taxon>Embryophyta</taxon>
        <taxon>Tracheophyta</taxon>
        <taxon>Spermatophyta</taxon>
        <taxon>Magnoliopsida</taxon>
        <taxon>Liliopsida</taxon>
        <taxon>Zingiberales</taxon>
        <taxon>Musaceae</taxon>
        <taxon>Ensete</taxon>
    </lineage>
</organism>
<accession>A0AAV8RM16</accession>
<proteinExistence type="predicted"/>
<dbReference type="AlphaFoldDB" id="A0AAV8RM16"/>